<dbReference type="Proteomes" id="UP000886251">
    <property type="component" value="Unassembled WGS sequence"/>
</dbReference>
<dbReference type="InterPro" id="IPR011324">
    <property type="entry name" value="Cytotoxic_necrot_fac-like_cat"/>
</dbReference>
<accession>A0A831RHU1</accession>
<dbReference type="AlphaFoldDB" id="A0A831RHU1"/>
<dbReference type="GO" id="GO:0016787">
    <property type="term" value="F:hydrolase activity"/>
    <property type="evidence" value="ECO:0007669"/>
    <property type="project" value="UniProtKB-KW"/>
</dbReference>
<name>A0A831RHU1_9GAMM</name>
<dbReference type="Gene3D" id="3.60.140.10">
    <property type="entry name" value="CNF1/YfiH-like putative cysteine hydrolases"/>
    <property type="match status" value="1"/>
</dbReference>
<proteinExistence type="inferred from homology"/>
<dbReference type="NCBIfam" id="TIGR00726">
    <property type="entry name" value="peptidoglycan editing factor PgeF"/>
    <property type="match status" value="1"/>
</dbReference>
<dbReference type="GO" id="GO:0005507">
    <property type="term" value="F:copper ion binding"/>
    <property type="evidence" value="ECO:0007669"/>
    <property type="project" value="TreeGrafter"/>
</dbReference>
<evidence type="ECO:0000256" key="9">
    <source>
        <dbReference type="ARBA" id="ARBA00049893"/>
    </source>
</evidence>
<dbReference type="PANTHER" id="PTHR30616:SF2">
    <property type="entry name" value="PURINE NUCLEOSIDE PHOSPHORYLASE LACC1"/>
    <property type="match status" value="1"/>
</dbReference>
<evidence type="ECO:0000256" key="3">
    <source>
        <dbReference type="ARBA" id="ARBA00022679"/>
    </source>
</evidence>
<dbReference type="EMBL" id="DRKP01000005">
    <property type="protein sequence ID" value="HEB94823.1"/>
    <property type="molecule type" value="Genomic_DNA"/>
</dbReference>
<comment type="caution">
    <text evidence="11">The sequence shown here is derived from an EMBL/GenBank/DDBJ whole genome shotgun (WGS) entry which is preliminary data.</text>
</comment>
<dbReference type="GO" id="GO:0017061">
    <property type="term" value="F:S-methyl-5-thioadenosine phosphorylase activity"/>
    <property type="evidence" value="ECO:0007669"/>
    <property type="project" value="UniProtKB-EC"/>
</dbReference>
<evidence type="ECO:0000313" key="11">
    <source>
        <dbReference type="EMBL" id="HEB94823.1"/>
    </source>
</evidence>
<dbReference type="CDD" id="cd16833">
    <property type="entry name" value="YfiH"/>
    <property type="match status" value="1"/>
</dbReference>
<evidence type="ECO:0000256" key="5">
    <source>
        <dbReference type="ARBA" id="ARBA00022801"/>
    </source>
</evidence>
<keyword evidence="5" id="KW-0378">Hydrolase</keyword>
<reference evidence="11" key="1">
    <citation type="journal article" date="2020" name="mSystems">
        <title>Genome- and Community-Level Interaction Insights into Carbon Utilization and Element Cycling Functions of Hydrothermarchaeota in Hydrothermal Sediment.</title>
        <authorList>
            <person name="Zhou Z."/>
            <person name="Liu Y."/>
            <person name="Xu W."/>
            <person name="Pan J."/>
            <person name="Luo Z.H."/>
            <person name="Li M."/>
        </authorList>
    </citation>
    <scope>NUCLEOTIDE SEQUENCE [LARGE SCALE GENOMIC DNA]</scope>
    <source>
        <strain evidence="11">HyVt-443</strain>
    </source>
</reference>
<dbReference type="Pfam" id="PF02578">
    <property type="entry name" value="Cu-oxidase_4"/>
    <property type="match status" value="1"/>
</dbReference>
<dbReference type="InterPro" id="IPR038371">
    <property type="entry name" value="Cu_polyphenol_OxRdtase_sf"/>
</dbReference>
<evidence type="ECO:0000256" key="4">
    <source>
        <dbReference type="ARBA" id="ARBA00022723"/>
    </source>
</evidence>
<comment type="catalytic activity">
    <reaction evidence="1">
        <text>inosine + phosphate = alpha-D-ribose 1-phosphate + hypoxanthine</text>
        <dbReference type="Rhea" id="RHEA:27646"/>
        <dbReference type="ChEBI" id="CHEBI:17368"/>
        <dbReference type="ChEBI" id="CHEBI:17596"/>
        <dbReference type="ChEBI" id="CHEBI:43474"/>
        <dbReference type="ChEBI" id="CHEBI:57720"/>
        <dbReference type="EC" id="2.4.2.1"/>
    </reaction>
    <physiologicalReaction direction="left-to-right" evidence="1">
        <dbReference type="Rhea" id="RHEA:27647"/>
    </physiologicalReaction>
</comment>
<dbReference type="SUPFAM" id="SSF64438">
    <property type="entry name" value="CNF1/YfiH-like putative cysteine hydrolases"/>
    <property type="match status" value="1"/>
</dbReference>
<organism evidence="11">
    <name type="scientific">Sedimenticola thiotaurini</name>
    <dbReference type="NCBI Taxonomy" id="1543721"/>
    <lineage>
        <taxon>Bacteria</taxon>
        <taxon>Pseudomonadati</taxon>
        <taxon>Pseudomonadota</taxon>
        <taxon>Gammaproteobacteria</taxon>
        <taxon>Chromatiales</taxon>
        <taxon>Sedimenticolaceae</taxon>
        <taxon>Sedimenticola</taxon>
    </lineage>
</organism>
<keyword evidence="3" id="KW-0808">Transferase</keyword>
<evidence type="ECO:0000256" key="6">
    <source>
        <dbReference type="ARBA" id="ARBA00022833"/>
    </source>
</evidence>
<gene>
    <name evidence="11" type="primary">pgeF</name>
    <name evidence="11" type="ORF">ENI96_00130</name>
</gene>
<dbReference type="InterPro" id="IPR003730">
    <property type="entry name" value="Cu_polyphenol_OxRdtase"/>
</dbReference>
<sequence>MPGAWNWPTRTAVNGWSGRRPCRPIWPHCSTACGGTPAVADWLLPDWPAPPHIGAAVTTRAGGCSTAPFASWNLGGHVGDEPDRVARNRALLRQRLGLATEPLWLEQVHGCDLLECDAPPTSPPRADAAMSRQPGQVCAVLTADCLPLLICDRAGSRVAAVHAGWRGLAAGIIEKTLARFDCPGSELLVWLGPAIGPQAFEVGDEVRSLFTGLDPAAAKAFRPSPSGRWLADLYALARSRLAPWRPAFVGGGDCCTYTDSRRFFSYRRDGRTGRMASLIWIRS</sequence>
<keyword evidence="4" id="KW-0479">Metal-binding</keyword>
<evidence type="ECO:0000256" key="10">
    <source>
        <dbReference type="RuleBase" id="RU361274"/>
    </source>
</evidence>
<evidence type="ECO:0000256" key="1">
    <source>
        <dbReference type="ARBA" id="ARBA00000553"/>
    </source>
</evidence>
<evidence type="ECO:0000256" key="7">
    <source>
        <dbReference type="ARBA" id="ARBA00047989"/>
    </source>
</evidence>
<comment type="catalytic activity">
    <reaction evidence="8">
        <text>adenosine + phosphate = alpha-D-ribose 1-phosphate + adenine</text>
        <dbReference type="Rhea" id="RHEA:27642"/>
        <dbReference type="ChEBI" id="CHEBI:16335"/>
        <dbReference type="ChEBI" id="CHEBI:16708"/>
        <dbReference type="ChEBI" id="CHEBI:43474"/>
        <dbReference type="ChEBI" id="CHEBI:57720"/>
        <dbReference type="EC" id="2.4.2.1"/>
    </reaction>
    <physiologicalReaction direction="left-to-right" evidence="8">
        <dbReference type="Rhea" id="RHEA:27643"/>
    </physiologicalReaction>
</comment>
<dbReference type="PANTHER" id="PTHR30616">
    <property type="entry name" value="UNCHARACTERIZED PROTEIN YFIH"/>
    <property type="match status" value="1"/>
</dbReference>
<comment type="similarity">
    <text evidence="2 10">Belongs to the purine nucleoside phosphorylase YfiH/LACC1 family.</text>
</comment>
<evidence type="ECO:0000256" key="8">
    <source>
        <dbReference type="ARBA" id="ARBA00048968"/>
    </source>
</evidence>
<keyword evidence="6" id="KW-0862">Zinc</keyword>
<comment type="catalytic activity">
    <reaction evidence="9">
        <text>S-methyl-5'-thioadenosine + phosphate = 5-(methylsulfanyl)-alpha-D-ribose 1-phosphate + adenine</text>
        <dbReference type="Rhea" id="RHEA:11852"/>
        <dbReference type="ChEBI" id="CHEBI:16708"/>
        <dbReference type="ChEBI" id="CHEBI:17509"/>
        <dbReference type="ChEBI" id="CHEBI:43474"/>
        <dbReference type="ChEBI" id="CHEBI:58533"/>
        <dbReference type="EC" id="2.4.2.28"/>
    </reaction>
    <physiologicalReaction direction="left-to-right" evidence="9">
        <dbReference type="Rhea" id="RHEA:11853"/>
    </physiologicalReaction>
</comment>
<evidence type="ECO:0000256" key="2">
    <source>
        <dbReference type="ARBA" id="ARBA00007353"/>
    </source>
</evidence>
<protein>
    <recommendedName>
        <fullName evidence="10">Purine nucleoside phosphorylase</fullName>
    </recommendedName>
</protein>
<comment type="catalytic activity">
    <reaction evidence="7">
        <text>adenosine + H2O + H(+) = inosine + NH4(+)</text>
        <dbReference type="Rhea" id="RHEA:24408"/>
        <dbReference type="ChEBI" id="CHEBI:15377"/>
        <dbReference type="ChEBI" id="CHEBI:15378"/>
        <dbReference type="ChEBI" id="CHEBI:16335"/>
        <dbReference type="ChEBI" id="CHEBI:17596"/>
        <dbReference type="ChEBI" id="CHEBI:28938"/>
        <dbReference type="EC" id="3.5.4.4"/>
    </reaction>
    <physiologicalReaction direction="left-to-right" evidence="7">
        <dbReference type="Rhea" id="RHEA:24409"/>
    </physiologicalReaction>
</comment>